<sequence length="114" mass="12748">EFEDDDDPPVTRDNSVAAPQDAAASDSEIERRFTATVIPLDVNLWSQSQNETEHLYQSSNTDKFRRRRRCQVAGTESLLGGALKHIKAVIGSTSYLSLWVRVNGVLINLLRLCC</sequence>
<organism evidence="2 3">
    <name type="scientific">Phytophthora cactorum</name>
    <dbReference type="NCBI Taxonomy" id="29920"/>
    <lineage>
        <taxon>Eukaryota</taxon>
        <taxon>Sar</taxon>
        <taxon>Stramenopiles</taxon>
        <taxon>Oomycota</taxon>
        <taxon>Peronosporomycetes</taxon>
        <taxon>Peronosporales</taxon>
        <taxon>Peronosporaceae</taxon>
        <taxon>Phytophthora</taxon>
    </lineage>
</organism>
<name>A0A8T1TQY7_9STRA</name>
<protein>
    <submittedName>
        <fullName evidence="2">Uncharacterized protein</fullName>
    </submittedName>
</protein>
<dbReference type="AlphaFoldDB" id="A0A8T1TQY7"/>
<dbReference type="EMBL" id="JAENGZ010002301">
    <property type="protein sequence ID" value="KAG6944190.1"/>
    <property type="molecule type" value="Genomic_DNA"/>
</dbReference>
<proteinExistence type="predicted"/>
<dbReference type="Proteomes" id="UP000688947">
    <property type="component" value="Unassembled WGS sequence"/>
</dbReference>
<comment type="caution">
    <text evidence="2">The sequence shown here is derived from an EMBL/GenBank/DDBJ whole genome shotgun (WGS) entry which is preliminary data.</text>
</comment>
<evidence type="ECO:0000313" key="3">
    <source>
        <dbReference type="Proteomes" id="UP000688947"/>
    </source>
</evidence>
<reference evidence="2" key="1">
    <citation type="submission" date="2021-01" db="EMBL/GenBank/DDBJ databases">
        <title>Phytophthora aleatoria, a newly-described species from Pinus radiata is distinct from Phytophthora cactorum isolates based on comparative genomics.</title>
        <authorList>
            <person name="Mcdougal R."/>
            <person name="Panda P."/>
            <person name="Williams N."/>
            <person name="Studholme D.J."/>
        </authorList>
    </citation>
    <scope>NUCLEOTIDE SEQUENCE</scope>
    <source>
        <strain evidence="2">NZFS 3830</strain>
    </source>
</reference>
<feature type="region of interest" description="Disordered" evidence="1">
    <location>
        <begin position="1"/>
        <end position="29"/>
    </location>
</feature>
<feature type="non-terminal residue" evidence="2">
    <location>
        <position position="1"/>
    </location>
</feature>
<accession>A0A8T1TQY7</accession>
<evidence type="ECO:0000256" key="1">
    <source>
        <dbReference type="SAM" id="MobiDB-lite"/>
    </source>
</evidence>
<gene>
    <name evidence="2" type="ORF">JG687_00018000</name>
</gene>
<evidence type="ECO:0000313" key="2">
    <source>
        <dbReference type="EMBL" id="KAG6944190.1"/>
    </source>
</evidence>